<feature type="domain" description="HTH cro/C1-type" evidence="1">
    <location>
        <begin position="10"/>
        <end position="64"/>
    </location>
</feature>
<protein>
    <submittedName>
        <fullName evidence="2">Addiction module antidote protein, HigA family</fullName>
    </submittedName>
</protein>
<accession>A0A2A6FBK4</accession>
<dbReference type="InterPro" id="IPR001387">
    <property type="entry name" value="Cro/C1-type_HTH"/>
</dbReference>
<dbReference type="Gene3D" id="1.10.260.40">
    <property type="entry name" value="lambda repressor-like DNA-binding domains"/>
    <property type="match status" value="1"/>
</dbReference>
<dbReference type="InterPro" id="IPR052345">
    <property type="entry name" value="Rad_response_metalloprotease"/>
</dbReference>
<gene>
    <name evidence="2" type="primary">higA</name>
    <name evidence="2" type="ORF">CN311_21620</name>
</gene>
<evidence type="ECO:0000259" key="1">
    <source>
        <dbReference type="PROSITE" id="PS50943"/>
    </source>
</evidence>
<dbReference type="PANTHER" id="PTHR43236:SF1">
    <property type="entry name" value="BLL7220 PROTEIN"/>
    <property type="match status" value="1"/>
</dbReference>
<dbReference type="Proteomes" id="UP000219182">
    <property type="component" value="Unassembled WGS sequence"/>
</dbReference>
<dbReference type="SMART" id="SM00530">
    <property type="entry name" value="HTH_XRE"/>
    <property type="match status" value="1"/>
</dbReference>
<dbReference type="PROSITE" id="PS50943">
    <property type="entry name" value="HTH_CROC1"/>
    <property type="match status" value="1"/>
</dbReference>
<proteinExistence type="predicted"/>
<evidence type="ECO:0000313" key="3">
    <source>
        <dbReference type="Proteomes" id="UP000219182"/>
    </source>
</evidence>
<comment type="caution">
    <text evidence="2">The sequence shown here is derived from an EMBL/GenBank/DDBJ whole genome shotgun (WGS) entry which is preliminary data.</text>
</comment>
<sequence length="378" mass="42560">MEYRTPGQLIEALLNERGWSQRSLAVILDKGETSINKLISGQSRVSAEMALALEEVFAVDAERFLELQHQYDLAKARIEARPDPGRANRAKIYGDLPVAKMIERGWIQAEGIRDTENVERELRRFFGVNRLEDAEIMPHAARKTQTSIEATPAQMAWLYRVKSIAEGMLVGTYSTKAVETAIANIKPLLGHPEHMRRVPRILAEAGIRFVVVEGLPGGKIDGVCLWLNERSPVVGMTLRFDRIDNFIFVLRHELEHVKNRDGMNGGAMLDVDLGGDVHVELETTVAQQEMVANAAAAEFCIPSKMMDAFIKRKAPYFSERDLIGFARTMKVHPGIVAGQLQRRTEQYHKFRQHLASVREYVIPTAETDGWGDIHPIEP</sequence>
<dbReference type="InterPro" id="IPR010982">
    <property type="entry name" value="Lambda_DNA-bd_dom_sf"/>
</dbReference>
<organism evidence="2 3">
    <name type="scientific">Mesorhizobium sanjuanii</name>
    <dbReference type="NCBI Taxonomy" id="2037900"/>
    <lineage>
        <taxon>Bacteria</taxon>
        <taxon>Pseudomonadati</taxon>
        <taxon>Pseudomonadota</taxon>
        <taxon>Alphaproteobacteria</taxon>
        <taxon>Hyphomicrobiales</taxon>
        <taxon>Phyllobacteriaceae</taxon>
        <taxon>Mesorhizobium</taxon>
    </lineage>
</organism>
<name>A0A2A6FBK4_9HYPH</name>
<dbReference type="NCBIfam" id="TIGR02607">
    <property type="entry name" value="antidote_HigA"/>
    <property type="match status" value="1"/>
</dbReference>
<dbReference type="EMBL" id="NWQG01000155">
    <property type="protein sequence ID" value="PDQ19021.1"/>
    <property type="molecule type" value="Genomic_DNA"/>
</dbReference>
<dbReference type="RefSeq" id="WP_097575736.1">
    <property type="nucleotide sequence ID" value="NZ_NWQG01000155.1"/>
</dbReference>
<dbReference type="CDD" id="cd00093">
    <property type="entry name" value="HTH_XRE"/>
    <property type="match status" value="1"/>
</dbReference>
<dbReference type="PANTHER" id="PTHR43236">
    <property type="entry name" value="ANTITOXIN HIGA1"/>
    <property type="match status" value="1"/>
</dbReference>
<evidence type="ECO:0000313" key="2">
    <source>
        <dbReference type="EMBL" id="PDQ19021.1"/>
    </source>
</evidence>
<dbReference type="InterPro" id="IPR013430">
    <property type="entry name" value="Toxin_antidote_HigA"/>
</dbReference>
<keyword evidence="3" id="KW-1185">Reference proteome</keyword>
<dbReference type="Pfam" id="PF01381">
    <property type="entry name" value="HTH_3"/>
    <property type="match status" value="1"/>
</dbReference>
<reference evidence="2 3" key="1">
    <citation type="submission" date="2017-09" db="EMBL/GenBank/DDBJ databases">
        <title>Mesorhizobum sanjuanii sp. nov. isolated from nodules of Lotus tenuis in saline-alkaline lowlands of Flooding Pampa.</title>
        <authorList>
            <person name="Sannazzaro A.I."/>
            <person name="Torres Tejerizo G.A."/>
            <person name="Fontana F."/>
            <person name="Cumpa Velazquez L.M."/>
            <person name="Hansen L."/>
            <person name="Pistorio M."/>
            <person name="Estrella M.J."/>
        </authorList>
    </citation>
    <scope>NUCLEOTIDE SEQUENCE [LARGE SCALE GENOMIC DNA]</scope>
    <source>
        <strain evidence="2 3">BSA136</strain>
    </source>
</reference>
<dbReference type="SUPFAM" id="SSF47413">
    <property type="entry name" value="lambda repressor-like DNA-binding domains"/>
    <property type="match status" value="1"/>
</dbReference>
<dbReference type="GO" id="GO:0003677">
    <property type="term" value="F:DNA binding"/>
    <property type="evidence" value="ECO:0007669"/>
    <property type="project" value="InterPro"/>
</dbReference>
<dbReference type="AlphaFoldDB" id="A0A2A6FBK4"/>